<keyword evidence="3" id="KW-1185">Reference proteome</keyword>
<dbReference type="Proteomes" id="UP000289340">
    <property type="component" value="Chromosome 14"/>
</dbReference>
<sequence length="222" mass="25574">LSCVIRSSDVVRMVCIFREAEDIHSRESSNTYINSLGSYFIDSNLLVDLSNTSIGSLDSNYSSDASMNSASVGNCEQLHAWFLFLFLNFVLLIGSGSVLHPMLNVHALSGLDDKEIYHTFVKVISQCHMLAYLEAINHIFVFPEELVLPFFKSWATCVYYKDMGKRWYILVEYVPVILSYQTEFPYQNVFYHSQISIKWPFTRIGLETLQYQESISRIPPYI</sequence>
<keyword evidence="1" id="KW-1133">Transmembrane helix</keyword>
<dbReference type="AlphaFoldDB" id="A0A445H8L4"/>
<name>A0A445H8L4_GLYSO</name>
<proteinExistence type="predicted"/>
<keyword evidence="1" id="KW-0472">Membrane</keyword>
<feature type="non-terminal residue" evidence="2">
    <location>
        <position position="1"/>
    </location>
</feature>
<dbReference type="EMBL" id="QZWG01000014">
    <property type="protein sequence ID" value="RZB69939.1"/>
    <property type="molecule type" value="Genomic_DNA"/>
</dbReference>
<evidence type="ECO:0000256" key="1">
    <source>
        <dbReference type="SAM" id="Phobius"/>
    </source>
</evidence>
<reference evidence="2 3" key="1">
    <citation type="submission" date="2018-09" db="EMBL/GenBank/DDBJ databases">
        <title>A high-quality reference genome of wild soybean provides a powerful tool to mine soybean genomes.</title>
        <authorList>
            <person name="Xie M."/>
            <person name="Chung C.Y.L."/>
            <person name="Li M.-W."/>
            <person name="Wong F.-L."/>
            <person name="Chan T.-F."/>
            <person name="Lam H.-M."/>
        </authorList>
    </citation>
    <scope>NUCLEOTIDE SEQUENCE [LARGE SCALE GENOMIC DNA]</scope>
    <source>
        <strain evidence="3">cv. W05</strain>
        <tissue evidence="2">Hypocotyl of etiolated seedlings</tissue>
    </source>
</reference>
<protein>
    <submittedName>
        <fullName evidence="2">Uncharacterized protein</fullName>
    </submittedName>
</protein>
<keyword evidence="1" id="KW-0812">Transmembrane</keyword>
<comment type="caution">
    <text evidence="2">The sequence shown here is derived from an EMBL/GenBank/DDBJ whole genome shotgun (WGS) entry which is preliminary data.</text>
</comment>
<accession>A0A445H8L4</accession>
<gene>
    <name evidence="2" type="ORF">D0Y65_039317</name>
</gene>
<organism evidence="2 3">
    <name type="scientific">Glycine soja</name>
    <name type="common">Wild soybean</name>
    <dbReference type="NCBI Taxonomy" id="3848"/>
    <lineage>
        <taxon>Eukaryota</taxon>
        <taxon>Viridiplantae</taxon>
        <taxon>Streptophyta</taxon>
        <taxon>Embryophyta</taxon>
        <taxon>Tracheophyta</taxon>
        <taxon>Spermatophyta</taxon>
        <taxon>Magnoliopsida</taxon>
        <taxon>eudicotyledons</taxon>
        <taxon>Gunneridae</taxon>
        <taxon>Pentapetalae</taxon>
        <taxon>rosids</taxon>
        <taxon>fabids</taxon>
        <taxon>Fabales</taxon>
        <taxon>Fabaceae</taxon>
        <taxon>Papilionoideae</taxon>
        <taxon>50 kb inversion clade</taxon>
        <taxon>NPAAA clade</taxon>
        <taxon>indigoferoid/millettioid clade</taxon>
        <taxon>Phaseoleae</taxon>
        <taxon>Glycine</taxon>
        <taxon>Glycine subgen. Soja</taxon>
    </lineage>
</organism>
<evidence type="ECO:0000313" key="2">
    <source>
        <dbReference type="EMBL" id="RZB69939.1"/>
    </source>
</evidence>
<feature type="transmembrane region" description="Helical" evidence="1">
    <location>
        <begin position="78"/>
        <end position="99"/>
    </location>
</feature>
<evidence type="ECO:0000313" key="3">
    <source>
        <dbReference type="Proteomes" id="UP000289340"/>
    </source>
</evidence>